<evidence type="ECO:0000256" key="2">
    <source>
        <dbReference type="ARBA" id="ARBA00023125"/>
    </source>
</evidence>
<keyword evidence="5" id="KW-1185">Reference proteome</keyword>
<gene>
    <name evidence="4" type="ORF">RB636_04535</name>
</gene>
<evidence type="ECO:0000259" key="3">
    <source>
        <dbReference type="Pfam" id="PF00772"/>
    </source>
</evidence>
<keyword evidence="1" id="KW-0235">DNA replication</keyword>
<protein>
    <submittedName>
        <fullName evidence="4">DnaB-like helicase N-terminal domain-containing protein</fullName>
    </submittedName>
</protein>
<evidence type="ECO:0000313" key="4">
    <source>
        <dbReference type="EMBL" id="MEF3112467.1"/>
    </source>
</evidence>
<dbReference type="SUPFAM" id="SSF48024">
    <property type="entry name" value="N-terminal domain of DnaB helicase"/>
    <property type="match status" value="1"/>
</dbReference>
<feature type="domain" description="DNA helicase DnaB-like N-terminal" evidence="3">
    <location>
        <begin position="12"/>
        <end position="50"/>
    </location>
</feature>
<keyword evidence="2" id="KW-0238">DNA-binding</keyword>
<dbReference type="EMBL" id="JAVFKM010000002">
    <property type="protein sequence ID" value="MEF3112467.1"/>
    <property type="molecule type" value="Genomic_DNA"/>
</dbReference>
<reference evidence="4 5" key="1">
    <citation type="submission" date="2023-08" db="EMBL/GenBank/DDBJ databases">
        <authorList>
            <person name="Sharma P."/>
            <person name="Verma V."/>
            <person name="Mohan M.K."/>
            <person name="Dubey A.K."/>
        </authorList>
    </citation>
    <scope>NUCLEOTIDE SEQUENCE [LARGE SCALE GENOMIC DNA]</scope>
    <source>
        <strain evidence="4 5">ADP4</strain>
    </source>
</reference>
<dbReference type="InterPro" id="IPR007693">
    <property type="entry name" value="DNA_helicase_DnaB-like_N"/>
</dbReference>
<evidence type="ECO:0000256" key="1">
    <source>
        <dbReference type="ARBA" id="ARBA00022705"/>
    </source>
</evidence>
<name>A0ABU7WLS3_9ACTN</name>
<dbReference type="InterPro" id="IPR036185">
    <property type="entry name" value="DNA_heli_DnaB-like_N_sf"/>
</dbReference>
<accession>A0ABU7WLS3</accession>
<evidence type="ECO:0000313" key="5">
    <source>
        <dbReference type="Proteomes" id="UP001348265"/>
    </source>
</evidence>
<comment type="caution">
    <text evidence="4">The sequence shown here is derived from an EMBL/GenBank/DDBJ whole genome shotgun (WGS) entry which is preliminary data.</text>
</comment>
<dbReference type="Pfam" id="PF00772">
    <property type="entry name" value="DnaB"/>
    <property type="match status" value="1"/>
</dbReference>
<organism evidence="4 5">
    <name type="scientific">Streptomyces chrestomyceticus</name>
    <dbReference type="NCBI Taxonomy" id="68185"/>
    <lineage>
        <taxon>Bacteria</taxon>
        <taxon>Bacillati</taxon>
        <taxon>Actinomycetota</taxon>
        <taxon>Actinomycetes</taxon>
        <taxon>Kitasatosporales</taxon>
        <taxon>Streptomycetaceae</taxon>
        <taxon>Streptomyces</taxon>
    </lineage>
</organism>
<dbReference type="InterPro" id="IPR016136">
    <property type="entry name" value="DNA_helicase_N/primase_C"/>
</dbReference>
<sequence>MRGGSAPIENASPNDLEAEQAVVGAMMLAPNVITEVSAVMAPADHYRPPTRPSIS</sequence>
<dbReference type="Gene3D" id="1.10.860.10">
    <property type="entry name" value="DNAb Helicase, Chain A"/>
    <property type="match status" value="1"/>
</dbReference>
<dbReference type="RefSeq" id="WP_331785453.1">
    <property type="nucleotide sequence ID" value="NZ_JAVFKM010000002.1"/>
</dbReference>
<proteinExistence type="predicted"/>
<dbReference type="Proteomes" id="UP001348265">
    <property type="component" value="Unassembled WGS sequence"/>
</dbReference>